<comment type="caution">
    <text evidence="2">The sequence shown here is derived from an EMBL/GenBank/DDBJ whole genome shotgun (WGS) entry which is preliminary data.</text>
</comment>
<feature type="compositionally biased region" description="Basic and acidic residues" evidence="1">
    <location>
        <begin position="257"/>
        <end position="266"/>
    </location>
</feature>
<proteinExistence type="predicted"/>
<feature type="compositionally biased region" description="Basic and acidic residues" evidence="1">
    <location>
        <begin position="491"/>
        <end position="514"/>
    </location>
</feature>
<feature type="region of interest" description="Disordered" evidence="1">
    <location>
        <begin position="79"/>
        <end position="158"/>
    </location>
</feature>
<evidence type="ECO:0000313" key="3">
    <source>
        <dbReference type="Proteomes" id="UP001219525"/>
    </source>
</evidence>
<evidence type="ECO:0000313" key="2">
    <source>
        <dbReference type="EMBL" id="KAJ7216512.1"/>
    </source>
</evidence>
<feature type="compositionally biased region" description="Basic and acidic residues" evidence="1">
    <location>
        <begin position="618"/>
        <end position="628"/>
    </location>
</feature>
<feature type="compositionally biased region" description="Polar residues" evidence="1">
    <location>
        <begin position="1"/>
        <end position="11"/>
    </location>
</feature>
<feature type="region of interest" description="Disordered" evidence="1">
    <location>
        <begin position="1"/>
        <end position="35"/>
    </location>
</feature>
<feature type="compositionally biased region" description="Low complexity" evidence="1">
    <location>
        <begin position="119"/>
        <end position="130"/>
    </location>
</feature>
<feature type="compositionally biased region" description="Basic and acidic residues" evidence="1">
    <location>
        <begin position="468"/>
        <end position="479"/>
    </location>
</feature>
<gene>
    <name evidence="2" type="ORF">GGX14DRAFT_391329</name>
</gene>
<dbReference type="EMBL" id="JARJCW010000015">
    <property type="protein sequence ID" value="KAJ7216512.1"/>
    <property type="molecule type" value="Genomic_DNA"/>
</dbReference>
<sequence>MSTASGRQQGSEVLRNMGADECGEVHPGGRRSKRECCNTAKFPLGTRPGSELIGAEEAERAWPQLVRCAVPYAWCPISEDEDKRENISGEEASIRQDCLRLSTGSPDDAIAKDMRQNIGSAPSGDPSSGPKPRPERGPGPWKPSGSGRSENIGDARMHCRDAAELRTHGAANAQWRAKGIAPKQGREVSNRLKAIGCERALVQKGLGQPHQRADGAAHKCAQTERAGRKQTQGSEDRGWLHRARMSSRGAVGVPRSKRGDAGRVKGSEYREWLQRARMRSRSADGALGRQPEGAGKICGQVETGCRPNLKPALSGWHGAWWPCGRRAQPHLGVDRSTDAPERKGRSEVQDDKTPRRSNDADGPGRGVNDHQLRVAPSPEVLNSDGGREVKPGKPGSANARPKRVGGPPGGRTSAKTSEPERTPKLKPKTAAEQPAELLSPFKVDVPSSTEMEHPDMKRSAGTEVSRAAAERRGKPDRNRGGNVGPSRRKAERRDEVKRKADGARRNRAKQDRCLKWTGSNRVAFPQGQRLTLKAHGRAKFGGPTANRAVIDKIDRRRPSAPRNVVEMTGRPHGRKLAEKSFLTTPKNTEEQKRASEGPKASINGPEASGEGCGASIKDQNRPVKDDGCPRGTRIQLMTFANDRRDRLEYRDDRKKRWRGQGIQEPGRTENQTENV</sequence>
<feature type="compositionally biased region" description="Basic and acidic residues" evidence="1">
    <location>
        <begin position="81"/>
        <end position="98"/>
    </location>
</feature>
<feature type="compositionally biased region" description="Basic and acidic residues" evidence="1">
    <location>
        <begin position="450"/>
        <end position="460"/>
    </location>
</feature>
<feature type="region of interest" description="Disordered" evidence="1">
    <location>
        <begin position="331"/>
        <end position="514"/>
    </location>
</feature>
<feature type="region of interest" description="Disordered" evidence="1">
    <location>
        <begin position="206"/>
        <end position="266"/>
    </location>
</feature>
<feature type="region of interest" description="Disordered" evidence="1">
    <location>
        <begin position="534"/>
        <end position="675"/>
    </location>
</feature>
<feature type="compositionally biased region" description="Basic and acidic residues" evidence="1">
    <location>
        <begin position="332"/>
        <end position="359"/>
    </location>
</feature>
<reference evidence="2" key="1">
    <citation type="submission" date="2023-03" db="EMBL/GenBank/DDBJ databases">
        <title>Massive genome expansion in bonnet fungi (Mycena s.s.) driven by repeated elements and novel gene families across ecological guilds.</title>
        <authorList>
            <consortium name="Lawrence Berkeley National Laboratory"/>
            <person name="Harder C.B."/>
            <person name="Miyauchi S."/>
            <person name="Viragh M."/>
            <person name="Kuo A."/>
            <person name="Thoen E."/>
            <person name="Andreopoulos B."/>
            <person name="Lu D."/>
            <person name="Skrede I."/>
            <person name="Drula E."/>
            <person name="Henrissat B."/>
            <person name="Morin E."/>
            <person name="Kohler A."/>
            <person name="Barry K."/>
            <person name="LaButti K."/>
            <person name="Morin E."/>
            <person name="Salamov A."/>
            <person name="Lipzen A."/>
            <person name="Mereny Z."/>
            <person name="Hegedus B."/>
            <person name="Baldrian P."/>
            <person name="Stursova M."/>
            <person name="Weitz H."/>
            <person name="Taylor A."/>
            <person name="Grigoriev I.V."/>
            <person name="Nagy L.G."/>
            <person name="Martin F."/>
            <person name="Kauserud H."/>
        </authorList>
    </citation>
    <scope>NUCLEOTIDE SEQUENCE</scope>
    <source>
        <strain evidence="2">9144</strain>
    </source>
</reference>
<feature type="compositionally biased region" description="Basic and acidic residues" evidence="1">
    <location>
        <begin position="587"/>
        <end position="596"/>
    </location>
</feature>
<name>A0AAD6VLF7_9AGAR</name>
<feature type="compositionally biased region" description="Basic and acidic residues" evidence="1">
    <location>
        <begin position="211"/>
        <end position="227"/>
    </location>
</feature>
<dbReference type="Proteomes" id="UP001219525">
    <property type="component" value="Unassembled WGS sequence"/>
</dbReference>
<keyword evidence="3" id="KW-1185">Reference proteome</keyword>
<evidence type="ECO:0000256" key="1">
    <source>
        <dbReference type="SAM" id="MobiDB-lite"/>
    </source>
</evidence>
<feature type="compositionally biased region" description="Basic and acidic residues" evidence="1">
    <location>
        <begin position="641"/>
        <end position="654"/>
    </location>
</feature>
<accession>A0AAD6VLF7</accession>
<dbReference type="AlphaFoldDB" id="A0AAD6VLF7"/>
<organism evidence="2 3">
    <name type="scientific">Mycena pura</name>
    <dbReference type="NCBI Taxonomy" id="153505"/>
    <lineage>
        <taxon>Eukaryota</taxon>
        <taxon>Fungi</taxon>
        <taxon>Dikarya</taxon>
        <taxon>Basidiomycota</taxon>
        <taxon>Agaricomycotina</taxon>
        <taxon>Agaricomycetes</taxon>
        <taxon>Agaricomycetidae</taxon>
        <taxon>Agaricales</taxon>
        <taxon>Marasmiineae</taxon>
        <taxon>Mycenaceae</taxon>
        <taxon>Mycena</taxon>
    </lineage>
</organism>
<protein>
    <submittedName>
        <fullName evidence="2">Uncharacterized protein</fullName>
    </submittedName>
</protein>